<dbReference type="InterPro" id="IPR010773">
    <property type="entry name" value="Mycophage_PG1_Gp7"/>
</dbReference>
<evidence type="ECO:0000313" key="2">
    <source>
        <dbReference type="EMBL" id="MBB5174859.1"/>
    </source>
</evidence>
<sequence length="123" mass="14334">MSDSIYIEGWPFMILVLATFRLTHLLVYDKITEWLRDPFQEMKEEQLEDGTFVSYPEPKGTGLRRWIGELLSCHWCTGVWVSVAVYSAYHLFPHIAFPVWTVFAIAGVAAIVQTIILYFEQRM</sequence>
<dbReference type="Pfam" id="PF07098">
    <property type="entry name" value="DUF1360"/>
    <property type="match status" value="1"/>
</dbReference>
<evidence type="ECO:0000256" key="1">
    <source>
        <dbReference type="SAM" id="Phobius"/>
    </source>
</evidence>
<accession>A0A840QU93</accession>
<proteinExistence type="predicted"/>
<reference evidence="2 3" key="1">
    <citation type="submission" date="2020-08" db="EMBL/GenBank/DDBJ databases">
        <title>Genomic Encyclopedia of Type Strains, Phase IV (KMG-IV): sequencing the most valuable type-strain genomes for metagenomic binning, comparative biology and taxonomic classification.</title>
        <authorList>
            <person name="Goeker M."/>
        </authorList>
    </citation>
    <scope>NUCLEOTIDE SEQUENCE [LARGE SCALE GENOMIC DNA]</scope>
    <source>
        <strain evidence="2 3">DSM 24696</strain>
    </source>
</reference>
<dbReference type="AlphaFoldDB" id="A0A840QU93"/>
<dbReference type="EMBL" id="JACHHB010000017">
    <property type="protein sequence ID" value="MBB5174859.1"/>
    <property type="molecule type" value="Genomic_DNA"/>
</dbReference>
<keyword evidence="1" id="KW-0812">Transmembrane</keyword>
<name>A0A840QU93_9BACI</name>
<feature type="transmembrane region" description="Helical" evidence="1">
    <location>
        <begin position="95"/>
        <end position="119"/>
    </location>
</feature>
<feature type="transmembrane region" description="Helical" evidence="1">
    <location>
        <begin position="66"/>
        <end position="89"/>
    </location>
</feature>
<protein>
    <recommendedName>
        <fullName evidence="4">DUF1360 domain-containing protein</fullName>
    </recommendedName>
</protein>
<feature type="transmembrane region" description="Helical" evidence="1">
    <location>
        <begin position="12"/>
        <end position="28"/>
    </location>
</feature>
<evidence type="ECO:0000313" key="3">
    <source>
        <dbReference type="Proteomes" id="UP000551878"/>
    </source>
</evidence>
<organism evidence="2 3">
    <name type="scientific">Texcoconibacillus texcoconensis</name>
    <dbReference type="NCBI Taxonomy" id="1095777"/>
    <lineage>
        <taxon>Bacteria</taxon>
        <taxon>Bacillati</taxon>
        <taxon>Bacillota</taxon>
        <taxon>Bacilli</taxon>
        <taxon>Bacillales</taxon>
        <taxon>Bacillaceae</taxon>
        <taxon>Texcoconibacillus</taxon>
    </lineage>
</organism>
<gene>
    <name evidence="2" type="ORF">HNQ41_003082</name>
</gene>
<keyword evidence="1" id="KW-0472">Membrane</keyword>
<dbReference type="Proteomes" id="UP000551878">
    <property type="component" value="Unassembled WGS sequence"/>
</dbReference>
<keyword evidence="1" id="KW-1133">Transmembrane helix</keyword>
<keyword evidence="3" id="KW-1185">Reference proteome</keyword>
<comment type="caution">
    <text evidence="2">The sequence shown here is derived from an EMBL/GenBank/DDBJ whole genome shotgun (WGS) entry which is preliminary data.</text>
</comment>
<evidence type="ECO:0008006" key="4">
    <source>
        <dbReference type="Google" id="ProtNLM"/>
    </source>
</evidence>
<dbReference type="RefSeq" id="WP_184665260.1">
    <property type="nucleotide sequence ID" value="NZ_JACHHB010000017.1"/>
</dbReference>